<dbReference type="EMBL" id="CZKA01000007">
    <property type="protein sequence ID" value="CUR54399.1"/>
    <property type="molecule type" value="Genomic_DNA"/>
</dbReference>
<dbReference type="SUPFAM" id="SSF51064">
    <property type="entry name" value="Head domain of nucleotide exchange factor GrpE"/>
    <property type="match status" value="1"/>
</dbReference>
<evidence type="ECO:0000313" key="2">
    <source>
        <dbReference type="EMBL" id="CUR54399.1"/>
    </source>
</evidence>
<keyword evidence="1" id="KW-0143">Chaperone</keyword>
<dbReference type="Gene3D" id="2.30.22.10">
    <property type="entry name" value="Head domain of nucleotide exchange factor GrpE"/>
    <property type="match status" value="1"/>
</dbReference>
<dbReference type="Pfam" id="PF01025">
    <property type="entry name" value="GrpE"/>
    <property type="match status" value="1"/>
</dbReference>
<dbReference type="InterPro" id="IPR000740">
    <property type="entry name" value="GrpE"/>
</dbReference>
<proteinExistence type="predicted"/>
<dbReference type="GO" id="GO:0051087">
    <property type="term" value="F:protein-folding chaperone binding"/>
    <property type="evidence" value="ECO:0007669"/>
    <property type="project" value="InterPro"/>
</dbReference>
<dbReference type="InterPro" id="IPR009012">
    <property type="entry name" value="GrpE_head"/>
</dbReference>
<name>A0A2P2BXC8_9ZZZZ</name>
<sequence>MSLIAVVGVALLLGIAALAVLGIVLALTRPRRHAEPVVMPELARRLLSGVISAHDLSGDAPQVRAQLEQVLKSAGVRAIEVDAGTLFDPSKHFVLGTEVGGIAGTVMGEVRTGWVLAEETLRPAEVIVWTG</sequence>
<dbReference type="GO" id="GO:0042803">
    <property type="term" value="F:protein homodimerization activity"/>
    <property type="evidence" value="ECO:0007669"/>
    <property type="project" value="InterPro"/>
</dbReference>
<dbReference type="AlphaFoldDB" id="A0A2P2BXC8"/>
<dbReference type="GO" id="GO:0006457">
    <property type="term" value="P:protein folding"/>
    <property type="evidence" value="ECO:0007669"/>
    <property type="project" value="InterPro"/>
</dbReference>
<protein>
    <submittedName>
        <fullName evidence="2">Uncharacterized protein</fullName>
    </submittedName>
</protein>
<reference evidence="2" key="1">
    <citation type="submission" date="2015-08" db="EMBL/GenBank/DDBJ databases">
        <authorList>
            <person name="Babu N.S."/>
            <person name="Beckwith C.J."/>
            <person name="Beseler K.G."/>
            <person name="Brison A."/>
            <person name="Carone J.V."/>
            <person name="Caskin T.P."/>
            <person name="Diamond M."/>
            <person name="Durham M.E."/>
            <person name="Foxe J.M."/>
            <person name="Go M."/>
            <person name="Henderson B.A."/>
            <person name="Jones I.B."/>
            <person name="McGettigan J.A."/>
            <person name="Micheletti S.J."/>
            <person name="Nasrallah M.E."/>
            <person name="Ortiz D."/>
            <person name="Piller C.R."/>
            <person name="Privatt S.R."/>
            <person name="Schneider S.L."/>
            <person name="Sharp S."/>
            <person name="Smith T.C."/>
            <person name="Stanton J.D."/>
            <person name="Ullery H.E."/>
            <person name="Wilson R.J."/>
            <person name="Serrano M.G."/>
            <person name="Buck G."/>
            <person name="Lee V."/>
            <person name="Wang Y."/>
            <person name="Carvalho R."/>
            <person name="Voegtly L."/>
            <person name="Shi R."/>
            <person name="Duckworth R."/>
            <person name="Johnson A."/>
            <person name="Loviza R."/>
            <person name="Walstead R."/>
            <person name="Shah Z."/>
            <person name="Kiflezghi M."/>
            <person name="Wade K."/>
            <person name="Ball S.L."/>
            <person name="Bradley K.W."/>
            <person name="Asai D.J."/>
            <person name="Bowman C.A."/>
            <person name="Russell D.A."/>
            <person name="Pope W.H."/>
            <person name="Jacobs-Sera D."/>
            <person name="Hendrix R.W."/>
            <person name="Hatfull G.F."/>
        </authorList>
    </citation>
    <scope>NUCLEOTIDE SEQUENCE</scope>
</reference>
<gene>
    <name evidence="2" type="ORF">NOCA2150141</name>
</gene>
<dbReference type="GO" id="GO:0000774">
    <property type="term" value="F:adenyl-nucleotide exchange factor activity"/>
    <property type="evidence" value="ECO:0007669"/>
    <property type="project" value="InterPro"/>
</dbReference>
<accession>A0A2P2BXC8</accession>
<organism evidence="2">
    <name type="scientific">metagenome</name>
    <dbReference type="NCBI Taxonomy" id="256318"/>
    <lineage>
        <taxon>unclassified sequences</taxon>
        <taxon>metagenomes</taxon>
    </lineage>
</organism>
<evidence type="ECO:0000256" key="1">
    <source>
        <dbReference type="ARBA" id="ARBA00023186"/>
    </source>
</evidence>